<gene>
    <name evidence="3" type="ORF">AWH56_022410</name>
    <name evidence="2" type="ORF">AWH56_19935</name>
</gene>
<reference evidence="3 4" key="2">
    <citation type="journal article" date="2017" name="Genome Announc.">
        <title>Draft Genome Sequences of Four Alkaliphilic Bacteria Belonging to the Anaerobacillus Genus.</title>
        <authorList>
            <person name="Bassil N.M."/>
            <person name="Lloyd J.R."/>
        </authorList>
    </citation>
    <scope>NUCLEOTIDE SEQUENCE [LARGE SCALE GENOMIC DNA]</scope>
    <source>
        <strain evidence="3 4">NB2006</strain>
    </source>
</reference>
<reference evidence="2 4" key="1">
    <citation type="submission" date="2016-10" db="EMBL/GenBank/DDBJ databases">
        <title>Draft genome sequences of four alkaliphilic bacteria belonging to the Anaerobacillus genus.</title>
        <authorList>
            <person name="Bassil N.M."/>
            <person name="Lloyd J.R."/>
        </authorList>
    </citation>
    <scope>NUCLEOTIDE SEQUENCE [LARGE SCALE GENOMIC DNA]</scope>
    <source>
        <strain evidence="2 4">NB2006</strain>
    </source>
</reference>
<accession>A0A1S2L7N3</accession>
<feature type="transmembrane region" description="Helical" evidence="1">
    <location>
        <begin position="125"/>
        <end position="144"/>
    </location>
</feature>
<proteinExistence type="predicted"/>
<keyword evidence="4" id="KW-1185">Reference proteome</keyword>
<dbReference type="NCBIfam" id="NF041644">
    <property type="entry name" value="CBO0543_fam"/>
    <property type="match status" value="1"/>
</dbReference>
<evidence type="ECO:0000313" key="4">
    <source>
        <dbReference type="Proteomes" id="UP000180175"/>
    </source>
</evidence>
<feature type="transmembrane region" description="Helical" evidence="1">
    <location>
        <begin position="99"/>
        <end position="118"/>
    </location>
</feature>
<name>A0A1S2L7N3_9BACI</name>
<keyword evidence="1" id="KW-0812">Transmembrane</keyword>
<keyword evidence="1" id="KW-1133">Transmembrane helix</keyword>
<reference evidence="3" key="4">
    <citation type="submission" date="2020-10" db="EMBL/GenBank/DDBJ databases">
        <authorList>
            <person name="Bassil N.M."/>
            <person name="Lloyd J.R."/>
        </authorList>
    </citation>
    <scope>NUCLEOTIDE SEQUENCE</scope>
    <source>
        <strain evidence="3">NB2006</strain>
    </source>
</reference>
<dbReference type="KEGG" id="aia:AWH56_022410"/>
<evidence type="ECO:0000256" key="1">
    <source>
        <dbReference type="SAM" id="Phobius"/>
    </source>
</evidence>
<dbReference type="Proteomes" id="UP000180175">
    <property type="component" value="Chromosome"/>
</dbReference>
<feature type="transmembrane region" description="Helical" evidence="1">
    <location>
        <begin position="62"/>
        <end position="87"/>
    </location>
</feature>
<dbReference type="OrthoDB" id="1679483at2"/>
<reference evidence="3 4" key="3">
    <citation type="journal article" date="2019" name="Int. J. Syst. Evol. Microbiol.">
        <title>Anaerobacillus isosaccharinicus sp. nov., an alkaliphilic bacterium which degrades isosaccharinic acid.</title>
        <authorList>
            <person name="Bassil N.M."/>
            <person name="Lloyd J.R."/>
        </authorList>
    </citation>
    <scope>NUCLEOTIDE SEQUENCE [LARGE SCALE GENOMIC DNA]</scope>
    <source>
        <strain evidence="3 4">NB2006</strain>
    </source>
</reference>
<dbReference type="EMBL" id="LQXD01000167">
    <property type="protein sequence ID" value="OIJ07585.1"/>
    <property type="molecule type" value="Genomic_DNA"/>
</dbReference>
<dbReference type="AlphaFoldDB" id="A0A1S2L7N3"/>
<dbReference type="InterPro" id="IPR048147">
    <property type="entry name" value="CBO0543-like"/>
</dbReference>
<dbReference type="RefSeq" id="WP_071318717.1">
    <property type="nucleotide sequence ID" value="NZ_CP063356.2"/>
</dbReference>
<feature type="transmembrane region" description="Helical" evidence="1">
    <location>
        <begin position="156"/>
        <end position="174"/>
    </location>
</feature>
<dbReference type="EMBL" id="CP063356">
    <property type="protein sequence ID" value="QOY35407.1"/>
    <property type="molecule type" value="Genomic_DNA"/>
</dbReference>
<evidence type="ECO:0000313" key="2">
    <source>
        <dbReference type="EMBL" id="OIJ07585.1"/>
    </source>
</evidence>
<evidence type="ECO:0000313" key="3">
    <source>
        <dbReference type="EMBL" id="QOY35407.1"/>
    </source>
</evidence>
<protein>
    <submittedName>
        <fullName evidence="2">Uncharacterized protein</fullName>
    </submittedName>
</protein>
<organism evidence="2 4">
    <name type="scientific">Anaerobacillus isosaccharinicus</name>
    <dbReference type="NCBI Taxonomy" id="1532552"/>
    <lineage>
        <taxon>Bacteria</taxon>
        <taxon>Bacillati</taxon>
        <taxon>Bacillota</taxon>
        <taxon>Bacilli</taxon>
        <taxon>Bacillales</taxon>
        <taxon>Bacillaceae</taxon>
        <taxon>Anaerobacillus</taxon>
    </lineage>
</organism>
<keyword evidence="1" id="KW-0472">Membrane</keyword>
<sequence length="191" mass="23362">MTKIYPSFDEIQEVHQQLYEMRLDYWLSHNLFTFQWWLLLFVFIVPWFVWWKFVDKKRISEILLFGTLLMILVMILDDVGVEIHLWSYPYQLVNIMPRLIPIDQGIIIVAHMFLYQYFTNWKKFIIANTVMAIIFTFIFEPITVWLEIYKLENWRYIYSLPIYIIKAVLIKGLVDEYILKKEAIYNQKQGL</sequence>
<feature type="transmembrane region" description="Helical" evidence="1">
    <location>
        <begin position="31"/>
        <end position="50"/>
    </location>
</feature>